<feature type="compositionally biased region" description="Acidic residues" evidence="8">
    <location>
        <begin position="154"/>
        <end position="163"/>
    </location>
</feature>
<feature type="region of interest" description="Disordered" evidence="8">
    <location>
        <begin position="1"/>
        <end position="37"/>
    </location>
</feature>
<dbReference type="PANTHER" id="PTHR14418">
    <property type="entry name" value="CONDENSIN COMPLEX SUBUNIT 3-RELATED"/>
    <property type="match status" value="1"/>
</dbReference>
<evidence type="ECO:0000256" key="2">
    <source>
        <dbReference type="ARBA" id="ARBA00006533"/>
    </source>
</evidence>
<feature type="region of interest" description="Disordered" evidence="8">
    <location>
        <begin position="579"/>
        <end position="619"/>
    </location>
</feature>
<keyword evidence="6" id="KW-0226">DNA condensation</keyword>
<evidence type="ECO:0000256" key="6">
    <source>
        <dbReference type="ARBA" id="ARBA00023067"/>
    </source>
</evidence>
<reference evidence="10 11" key="1">
    <citation type="journal article" date="2018" name="Mol. Biol. Evol.">
        <title>Broad Genomic Sampling Reveals a Smut Pathogenic Ancestry of the Fungal Clade Ustilaginomycotina.</title>
        <authorList>
            <person name="Kijpornyongpan T."/>
            <person name="Mondo S.J."/>
            <person name="Barry K."/>
            <person name="Sandor L."/>
            <person name="Lee J."/>
            <person name="Lipzen A."/>
            <person name="Pangilinan J."/>
            <person name="LaButti K."/>
            <person name="Hainaut M."/>
            <person name="Henrissat B."/>
            <person name="Grigoriev I.V."/>
            <person name="Spatafora J.W."/>
            <person name="Aime M.C."/>
        </authorList>
    </citation>
    <scope>NUCLEOTIDE SEQUENCE [LARGE SCALE GENOMIC DNA]</scope>
    <source>
        <strain evidence="10 11">MCA 3645</strain>
    </source>
</reference>
<dbReference type="InterPro" id="IPR011989">
    <property type="entry name" value="ARM-like"/>
</dbReference>
<evidence type="ECO:0000259" key="9">
    <source>
        <dbReference type="Pfam" id="PF12719"/>
    </source>
</evidence>
<evidence type="ECO:0000313" key="10">
    <source>
        <dbReference type="EMBL" id="PWZ02560.1"/>
    </source>
</evidence>
<dbReference type="InterPro" id="IPR027165">
    <property type="entry name" value="CND3"/>
</dbReference>
<organism evidence="10 11">
    <name type="scientific">Testicularia cyperi</name>
    <dbReference type="NCBI Taxonomy" id="1882483"/>
    <lineage>
        <taxon>Eukaryota</taxon>
        <taxon>Fungi</taxon>
        <taxon>Dikarya</taxon>
        <taxon>Basidiomycota</taxon>
        <taxon>Ustilaginomycotina</taxon>
        <taxon>Ustilaginomycetes</taxon>
        <taxon>Ustilaginales</taxon>
        <taxon>Anthracoideaceae</taxon>
        <taxon>Testicularia</taxon>
    </lineage>
</organism>
<accession>A0A317XXA1</accession>
<feature type="region of interest" description="Disordered" evidence="8">
    <location>
        <begin position="143"/>
        <end position="164"/>
    </location>
</feature>
<evidence type="ECO:0000256" key="4">
    <source>
        <dbReference type="ARBA" id="ARBA00022618"/>
    </source>
</evidence>
<feature type="compositionally biased region" description="Acidic residues" evidence="8">
    <location>
        <begin position="1044"/>
        <end position="1067"/>
    </location>
</feature>
<dbReference type="FunCoup" id="A0A317XXA1">
    <property type="interactions" value="220"/>
</dbReference>
<evidence type="ECO:0000256" key="5">
    <source>
        <dbReference type="ARBA" id="ARBA00022776"/>
    </source>
</evidence>
<dbReference type="GO" id="GO:0051301">
    <property type="term" value="P:cell division"/>
    <property type="evidence" value="ECO:0007669"/>
    <property type="project" value="UniProtKB-KW"/>
</dbReference>
<comment type="subcellular location">
    <subcellularLocation>
        <location evidence="1">Chromosome</location>
    </subcellularLocation>
</comment>
<dbReference type="STRING" id="1882483.A0A317XXA1"/>
<keyword evidence="4" id="KW-0132">Cell division</keyword>
<protein>
    <submittedName>
        <fullName evidence="10">ARM repeat-containing protein</fullName>
    </submittedName>
</protein>
<dbReference type="InterPro" id="IPR016024">
    <property type="entry name" value="ARM-type_fold"/>
</dbReference>
<evidence type="ECO:0000256" key="3">
    <source>
        <dbReference type="ARBA" id="ARBA00022454"/>
    </source>
</evidence>
<dbReference type="AlphaFoldDB" id="A0A317XXA1"/>
<keyword evidence="7" id="KW-0131">Cell cycle</keyword>
<dbReference type="Gene3D" id="1.25.10.10">
    <property type="entry name" value="Leucine-rich Repeat Variant"/>
    <property type="match status" value="2"/>
</dbReference>
<sequence>MPVAVASRPKNPASAGGRGSDVAAASAKASRDSLPKPAETNTTLIALHASIPPHFQQAQHSLANHRKNIVSLHRIHLKAATVTEKTPKGTRLVGEKAFNEVFFGCLDRVLPIKKGVANADRICKFVAAYATYAQEQFRLQARAERAQQRGNHEADEDEEEEDTPATRFTSLLLKHLLKGFASKNKNVRLRCCGCIALLINGLESLDEALFQTLKSFLLSRAKDKESSVRVQAVIALAKLQASEDDMEDDADGADDVRQVLIETLRFDSSAEVRRAALFNITATEETQPFLLERLRDVDPINRRCVYLGSLSMKLQTQIQAMQTGGAAAAAAGPSRLGLDMDAAGEVLRIGMGEREPSVKRAAKKLVTAWFDACGSDLVVFLNQFDVVSSKQVEAALQAIFESRPAIMAQVSFDAEEFWANLSPSTAFLARAFVDHFKRTGNERRLEECLPMVTALAFRIQSEYEALVKLIEQFNVTANSVLIPEEEQQIQLFTIRNKTFIVSQLLGIALASDFGDEIGRRKMFGLVRDMISDAELPEDLVPSCLDVLLKLSNGQRDFMRMIVEIVQVLGVEEDDDTFDYGTPSANGDGDDTTMSVDATPLARKKTRKSIRPRSDAAGASSSIDPVALETRRLVIVRAMLERVVGALQENTAFHGLIPQLIAPAVRSKDAAVRELGLACLALCCLLDLKLALESFPLFIDQVTKASGSIKLQAVQAVFDLLIVHTISVMCSRNQAGEEIASRQMIHYLLSLLEDDDAQIQSAACEGMAKLMLLGMVDDDEALKSLVLIYMSPETMLNQELRQCLSYFLPVYCGSSSWNQRRLQRVFVSVLQVLTEVHEEKEEDQEMVTPAQVGMQLLDWTDPDKVPMVPGRIRDETVHVDVAIDLIRALYTDDDKDHRKVMCQLLGKLYLPAELDLAKVQEVILLLTGLKKLNPIEDTVSKNALARFEAALAKAYPEQIDAGLADLDLEGSPVLADTREFFASIRVDPAQIVAAYVKSARKVSASAASAGMRKVSTASTRTSTSSRASPAPVRSAKSKARKNQSDDSDDQDQEEDDDDDDEEMDDDDD</sequence>
<dbReference type="Proteomes" id="UP000246740">
    <property type="component" value="Unassembled WGS sequence"/>
</dbReference>
<dbReference type="EMBL" id="KZ819188">
    <property type="protein sequence ID" value="PWZ02560.1"/>
    <property type="molecule type" value="Genomic_DNA"/>
</dbReference>
<comment type="similarity">
    <text evidence="2">Belongs to the CND3 (condensin subunit 3) family.</text>
</comment>
<feature type="compositionally biased region" description="Basic and acidic residues" evidence="8">
    <location>
        <begin position="143"/>
        <end position="153"/>
    </location>
</feature>
<feature type="compositionally biased region" description="Low complexity" evidence="8">
    <location>
        <begin position="1006"/>
        <end position="1033"/>
    </location>
</feature>
<dbReference type="InterPro" id="IPR025977">
    <property type="entry name" value="Cnd3_C"/>
</dbReference>
<evidence type="ECO:0000256" key="1">
    <source>
        <dbReference type="ARBA" id="ARBA00004286"/>
    </source>
</evidence>
<evidence type="ECO:0000313" key="11">
    <source>
        <dbReference type="Proteomes" id="UP000246740"/>
    </source>
</evidence>
<keyword evidence="5" id="KW-0498">Mitosis</keyword>
<feature type="compositionally biased region" description="Basic residues" evidence="8">
    <location>
        <begin position="601"/>
        <end position="610"/>
    </location>
</feature>
<feature type="region of interest" description="Disordered" evidence="8">
    <location>
        <begin position="1006"/>
        <end position="1067"/>
    </location>
</feature>
<dbReference type="PANTHER" id="PTHR14418:SF5">
    <property type="entry name" value="CONDENSIN COMPLEX SUBUNIT 3"/>
    <property type="match status" value="1"/>
</dbReference>
<dbReference type="GO" id="GO:0000793">
    <property type="term" value="C:condensed chromosome"/>
    <property type="evidence" value="ECO:0007669"/>
    <property type="project" value="TreeGrafter"/>
</dbReference>
<dbReference type="GO" id="GO:0007076">
    <property type="term" value="P:mitotic chromosome condensation"/>
    <property type="evidence" value="ECO:0007669"/>
    <property type="project" value="InterPro"/>
</dbReference>
<dbReference type="Pfam" id="PF12719">
    <property type="entry name" value="Cnd3"/>
    <property type="match status" value="1"/>
</dbReference>
<feature type="domain" description="Nuclear condensin complex subunit 3 C-terminal" evidence="9">
    <location>
        <begin position="631"/>
        <end position="909"/>
    </location>
</feature>
<evidence type="ECO:0000256" key="7">
    <source>
        <dbReference type="ARBA" id="ARBA00023306"/>
    </source>
</evidence>
<name>A0A317XXA1_9BASI</name>
<dbReference type="SUPFAM" id="SSF48371">
    <property type="entry name" value="ARM repeat"/>
    <property type="match status" value="1"/>
</dbReference>
<evidence type="ECO:0000256" key="8">
    <source>
        <dbReference type="SAM" id="MobiDB-lite"/>
    </source>
</evidence>
<proteinExistence type="inferred from homology"/>
<keyword evidence="11" id="KW-1185">Reference proteome</keyword>
<gene>
    <name evidence="10" type="ORF">BCV70DRAFT_234385</name>
</gene>
<dbReference type="GO" id="GO:0000796">
    <property type="term" value="C:condensin complex"/>
    <property type="evidence" value="ECO:0007669"/>
    <property type="project" value="InterPro"/>
</dbReference>
<keyword evidence="3" id="KW-0158">Chromosome</keyword>
<dbReference type="InParanoid" id="A0A317XXA1"/>
<dbReference type="OrthoDB" id="27187at2759"/>